<evidence type="ECO:0000313" key="1">
    <source>
        <dbReference type="EMBL" id="MXU82925.1"/>
    </source>
</evidence>
<dbReference type="AlphaFoldDB" id="A0A6B0U337"/>
<proteinExistence type="predicted"/>
<sequence>MHSLAVGLLSVVQWFLSPVFNFAGWEKLAEVLNTSVLVLYLWQVGKFQGFELRQLGQRLDPAVAHVATADHP</sequence>
<reference evidence="1" key="1">
    <citation type="submission" date="2019-12" db="EMBL/GenBank/DDBJ databases">
        <title>An insight into the sialome of adult female Ixodes ricinus ticks feeding for 6 days.</title>
        <authorList>
            <person name="Perner J."/>
            <person name="Ribeiro J.M.C."/>
        </authorList>
    </citation>
    <scope>NUCLEOTIDE SEQUENCE</scope>
    <source>
        <strain evidence="1">Semi-engorged</strain>
        <tissue evidence="1">Salivary glands</tissue>
    </source>
</reference>
<dbReference type="EMBL" id="GIFC01000842">
    <property type="protein sequence ID" value="MXU82925.1"/>
    <property type="molecule type" value="Transcribed_RNA"/>
</dbReference>
<name>A0A6B0U337_IXORI</name>
<protein>
    <submittedName>
        <fullName evidence="1">Putative secreted protein</fullName>
    </submittedName>
</protein>
<organism evidence="1">
    <name type="scientific">Ixodes ricinus</name>
    <name type="common">Common tick</name>
    <name type="synonym">Acarus ricinus</name>
    <dbReference type="NCBI Taxonomy" id="34613"/>
    <lineage>
        <taxon>Eukaryota</taxon>
        <taxon>Metazoa</taxon>
        <taxon>Ecdysozoa</taxon>
        <taxon>Arthropoda</taxon>
        <taxon>Chelicerata</taxon>
        <taxon>Arachnida</taxon>
        <taxon>Acari</taxon>
        <taxon>Parasitiformes</taxon>
        <taxon>Ixodida</taxon>
        <taxon>Ixodoidea</taxon>
        <taxon>Ixodidae</taxon>
        <taxon>Ixodinae</taxon>
        <taxon>Ixodes</taxon>
    </lineage>
</organism>
<accession>A0A6B0U337</accession>